<evidence type="ECO:0000313" key="3">
    <source>
        <dbReference type="Proteomes" id="UP001244297"/>
    </source>
</evidence>
<gene>
    <name evidence="2" type="ORF">QWZ18_20175</name>
</gene>
<organism evidence="2 3">
    <name type="scientific">Methylobacterium longum</name>
    <dbReference type="NCBI Taxonomy" id="767694"/>
    <lineage>
        <taxon>Bacteria</taxon>
        <taxon>Pseudomonadati</taxon>
        <taxon>Pseudomonadota</taxon>
        <taxon>Alphaproteobacteria</taxon>
        <taxon>Hyphomicrobiales</taxon>
        <taxon>Methylobacteriaceae</taxon>
        <taxon>Methylobacterium</taxon>
    </lineage>
</organism>
<sequence>MAASRNQEMATVAAGARIPRRPVRRPADAARPAMVYHRAGSGNTGASRLIAPHRAIAPRPMATAHENGR</sequence>
<dbReference type="EMBL" id="JAUFPT010000062">
    <property type="protein sequence ID" value="MDN3572933.1"/>
    <property type="molecule type" value="Genomic_DNA"/>
</dbReference>
<proteinExistence type="predicted"/>
<protein>
    <submittedName>
        <fullName evidence="2">Uncharacterized protein</fullName>
    </submittedName>
</protein>
<reference evidence="3" key="1">
    <citation type="journal article" date="2019" name="Int. J. Syst. Evol. Microbiol.">
        <title>The Global Catalogue of Microorganisms (GCM) 10K type strain sequencing project: providing services to taxonomists for standard genome sequencing and annotation.</title>
        <authorList>
            <consortium name="The Broad Institute Genomics Platform"/>
            <consortium name="The Broad Institute Genome Sequencing Center for Infectious Disease"/>
            <person name="Wu L."/>
            <person name="Ma J."/>
        </authorList>
    </citation>
    <scope>NUCLEOTIDE SEQUENCE [LARGE SCALE GENOMIC DNA]</scope>
    <source>
        <strain evidence="3">CECT 7806</strain>
    </source>
</reference>
<evidence type="ECO:0000256" key="1">
    <source>
        <dbReference type="SAM" id="MobiDB-lite"/>
    </source>
</evidence>
<name>A0ABT8ASM8_9HYPH</name>
<keyword evidence="3" id="KW-1185">Reference proteome</keyword>
<evidence type="ECO:0000313" key="2">
    <source>
        <dbReference type="EMBL" id="MDN3572933.1"/>
    </source>
</evidence>
<feature type="non-terminal residue" evidence="2">
    <location>
        <position position="69"/>
    </location>
</feature>
<dbReference type="Proteomes" id="UP001244297">
    <property type="component" value="Unassembled WGS sequence"/>
</dbReference>
<feature type="region of interest" description="Disordered" evidence="1">
    <location>
        <begin position="1"/>
        <end position="69"/>
    </location>
</feature>
<comment type="caution">
    <text evidence="2">The sequence shown here is derived from an EMBL/GenBank/DDBJ whole genome shotgun (WGS) entry which is preliminary data.</text>
</comment>
<accession>A0ABT8ASM8</accession>